<feature type="transmembrane region" description="Helical" evidence="5">
    <location>
        <begin position="430"/>
        <end position="450"/>
    </location>
</feature>
<dbReference type="GO" id="GO:0016740">
    <property type="term" value="F:transferase activity"/>
    <property type="evidence" value="ECO:0007669"/>
    <property type="project" value="UniProtKB-KW"/>
</dbReference>
<dbReference type="InterPro" id="IPR027417">
    <property type="entry name" value="P-loop_NTPase"/>
</dbReference>
<dbReference type="InterPro" id="IPR036640">
    <property type="entry name" value="ABC1_TM_sf"/>
</dbReference>
<proteinExistence type="predicted"/>
<dbReference type="InterPro" id="IPR051678">
    <property type="entry name" value="AGP_Transferase"/>
</dbReference>
<dbReference type="Proteomes" id="UP000002498">
    <property type="component" value="Unassembled WGS sequence"/>
</dbReference>
<dbReference type="GO" id="GO:0005524">
    <property type="term" value="F:ATP binding"/>
    <property type="evidence" value="ECO:0007669"/>
    <property type="project" value="InterPro"/>
</dbReference>
<dbReference type="GeneID" id="19260864"/>
<reference evidence="7 8" key="2">
    <citation type="journal article" date="2014" name="Proc. Natl. Acad. Sci. U.S.A.">
        <title>Trajectory and genomic determinants of fungal-pathogen speciation and host adaptation.</title>
        <authorList>
            <person name="Hu X."/>
            <person name="Xiao G."/>
            <person name="Zheng P."/>
            <person name="Shang Y."/>
            <person name="Su Y."/>
            <person name="Zhang X."/>
            <person name="Liu X."/>
            <person name="Zhan S."/>
            <person name="St Leger R.J."/>
            <person name="Wang C."/>
        </authorList>
    </citation>
    <scope>GENOME REANNOTATION</scope>
    <source>
        <strain evidence="8">ARSEF 23 / ATCC MYA-3075</strain>
    </source>
</reference>
<keyword evidence="1 5" id="KW-0812">Transmembrane</keyword>
<evidence type="ECO:0000256" key="4">
    <source>
        <dbReference type="SAM" id="MobiDB-lite"/>
    </source>
</evidence>
<organism evidence="7 8">
    <name type="scientific">Metarhizium robertsii (strain ARSEF 23 / ATCC MYA-3075)</name>
    <name type="common">Metarhizium anisopliae (strain ARSEF 23)</name>
    <dbReference type="NCBI Taxonomy" id="655844"/>
    <lineage>
        <taxon>Eukaryota</taxon>
        <taxon>Fungi</taxon>
        <taxon>Dikarya</taxon>
        <taxon>Ascomycota</taxon>
        <taxon>Pezizomycotina</taxon>
        <taxon>Sordariomycetes</taxon>
        <taxon>Hypocreomycetidae</taxon>
        <taxon>Hypocreales</taxon>
        <taxon>Clavicipitaceae</taxon>
        <taxon>Metarhizium</taxon>
    </lineage>
</organism>
<evidence type="ECO:0000256" key="2">
    <source>
        <dbReference type="ARBA" id="ARBA00022989"/>
    </source>
</evidence>
<name>E9F2S9_METRA</name>
<dbReference type="PANTHER" id="PTHR21310:SF15">
    <property type="entry name" value="AMINOGLYCOSIDE PHOSPHOTRANSFERASE DOMAIN-CONTAINING PROTEIN"/>
    <property type="match status" value="1"/>
</dbReference>
<keyword evidence="2 5" id="KW-1133">Transmembrane helix</keyword>
<dbReference type="InterPro" id="IPR011009">
    <property type="entry name" value="Kinase-like_dom_sf"/>
</dbReference>
<feature type="transmembrane region" description="Helical" evidence="5">
    <location>
        <begin position="402"/>
        <end position="423"/>
    </location>
</feature>
<dbReference type="KEGG" id="maj:MAA_06578"/>
<dbReference type="Gene3D" id="1.20.1560.10">
    <property type="entry name" value="ABC transporter type 1, transmembrane domain"/>
    <property type="match status" value="1"/>
</dbReference>
<dbReference type="GO" id="GO:0016020">
    <property type="term" value="C:membrane"/>
    <property type="evidence" value="ECO:0007669"/>
    <property type="project" value="InterPro"/>
</dbReference>
<protein>
    <submittedName>
        <fullName evidence="7">Phosphotransferase enzyme family protein</fullName>
    </submittedName>
</protein>
<evidence type="ECO:0000259" key="6">
    <source>
        <dbReference type="Pfam" id="PF01636"/>
    </source>
</evidence>
<dbReference type="SUPFAM" id="SSF52540">
    <property type="entry name" value="P-loop containing nucleoside triphosphate hydrolases"/>
    <property type="match status" value="1"/>
</dbReference>
<dbReference type="Gene3D" id="3.30.200.150">
    <property type="match status" value="1"/>
</dbReference>
<feature type="domain" description="Aminoglycoside phosphotransferase" evidence="6">
    <location>
        <begin position="83"/>
        <end position="307"/>
    </location>
</feature>
<evidence type="ECO:0000313" key="7">
    <source>
        <dbReference type="EMBL" id="EFY97795.1"/>
    </source>
</evidence>
<evidence type="ECO:0000256" key="5">
    <source>
        <dbReference type="SAM" id="Phobius"/>
    </source>
</evidence>
<dbReference type="PANTHER" id="PTHR21310">
    <property type="entry name" value="AMINOGLYCOSIDE PHOSPHOTRANSFERASE-RELATED-RELATED"/>
    <property type="match status" value="1"/>
</dbReference>
<dbReference type="AlphaFoldDB" id="E9F2S9"/>
<comment type="caution">
    <text evidence="7">The sequence shown here is derived from an EMBL/GenBank/DDBJ whole genome shotgun (WGS) entry which is preliminary data.</text>
</comment>
<dbReference type="SUPFAM" id="SSF56112">
    <property type="entry name" value="Protein kinase-like (PK-like)"/>
    <property type="match status" value="1"/>
</dbReference>
<keyword evidence="8" id="KW-1185">Reference proteome</keyword>
<dbReference type="Pfam" id="PF01636">
    <property type="entry name" value="APH"/>
    <property type="match status" value="1"/>
</dbReference>
<accession>E9F2S9</accession>
<dbReference type="Gene3D" id="3.40.50.300">
    <property type="entry name" value="P-loop containing nucleotide triphosphate hydrolases"/>
    <property type="match status" value="1"/>
</dbReference>
<evidence type="ECO:0000256" key="1">
    <source>
        <dbReference type="ARBA" id="ARBA00022692"/>
    </source>
</evidence>
<keyword evidence="3 5" id="KW-0472">Membrane</keyword>
<dbReference type="OrthoDB" id="2831558at2759"/>
<dbReference type="InterPro" id="IPR002575">
    <property type="entry name" value="Aminoglycoside_PTrfase"/>
</dbReference>
<dbReference type="EMBL" id="ADNJ02000011">
    <property type="protein sequence ID" value="EFY97795.1"/>
    <property type="molecule type" value="Genomic_DNA"/>
</dbReference>
<evidence type="ECO:0000313" key="8">
    <source>
        <dbReference type="Proteomes" id="UP000002498"/>
    </source>
</evidence>
<feature type="region of interest" description="Disordered" evidence="4">
    <location>
        <begin position="470"/>
        <end position="490"/>
    </location>
</feature>
<evidence type="ECO:0000256" key="3">
    <source>
        <dbReference type="ARBA" id="ARBA00023136"/>
    </source>
</evidence>
<gene>
    <name evidence="7" type="ORF">MAA_06578</name>
</gene>
<reference evidence="7 8" key="1">
    <citation type="journal article" date="2011" name="PLoS Genet.">
        <title>Genome sequencing and comparative transcriptomics of the model entomopathogenic fungi Metarhizium anisopliae and M. acridum.</title>
        <authorList>
            <person name="Gao Q."/>
            <person name="Jin K."/>
            <person name="Ying S.H."/>
            <person name="Zhang Y."/>
            <person name="Xiao G."/>
            <person name="Shang Y."/>
            <person name="Duan Z."/>
            <person name="Hu X."/>
            <person name="Xie X.Q."/>
            <person name="Zhou G."/>
            <person name="Peng G."/>
            <person name="Luo Z."/>
            <person name="Huang W."/>
            <person name="Wang B."/>
            <person name="Fang W."/>
            <person name="Wang S."/>
            <person name="Zhong Y."/>
            <person name="Ma L.J."/>
            <person name="St Leger R.J."/>
            <person name="Zhao G.P."/>
            <person name="Pei Y."/>
            <person name="Feng M.G."/>
            <person name="Xia Y."/>
            <person name="Wang C."/>
        </authorList>
    </citation>
    <scope>NUCLEOTIDE SEQUENCE [LARGE SCALE GENOMIC DNA]</scope>
    <source>
        <strain evidence="8">ARSEF 23 / ATCC MYA-3075</strain>
    </source>
</reference>
<dbReference type="HOGENOM" id="CLU_461569_0_0_1"/>
<sequence length="591" mass="65822">MNHEHYHERFDFVKSTLQLNNLEATSIEPVEYDMNGPPFPYNNFIYLVTLSSPTTTTIKIKSSQFDEFQPGTVPFPANATSLIFRLANSHPGTGLNNTNRVENEVAFMTLVRQALAKSKYSHIVPDVYAWASTSSGQSFSIQQYMHGTMPDRGFEDLTLQDKSVVLGQMADILALLQQFKIPTTVDRFGGLKFDEDGKVVSAQMTLFKGEPCTTYKDFLSAIFKVKFQEADENPVIRGWKENGVRAKLENFIDYRLKETLEDYEDVRRVLVHSDFTTNNLLFDATTLQVTALLDFDFSYIGTVADEFMGFSFGNISGGKLPGPYESASNLNLRNAMLTGFSKSFLNADCSEDQWDVAKAWDEELARAGAARPHTISHFEQIADIYWLQDKRPSFLLRMVQRWLTLVLGMVVAALAILIVVLATQLRRQSGFAGASMVSIMTFGKFIAAIIQNYTLLETSMGAVTRLKTFSESTPVQDPPGEHTAPPSSWPDRSVIEIQDVTASYAGKSSITLLLLGLLDPIQFSKYTLSIDGLPLDTIDRDALRDRLISVPQDPVFLPDGTSFKGNLDSTDTDTDADCRVALEKKACGTLC</sequence>
<dbReference type="SUPFAM" id="SSF90123">
    <property type="entry name" value="ABC transporter transmembrane region"/>
    <property type="match status" value="1"/>
</dbReference>
<dbReference type="Gene3D" id="3.90.1200.10">
    <property type="match status" value="1"/>
</dbReference>
<dbReference type="RefSeq" id="XP_007822767.1">
    <property type="nucleotide sequence ID" value="XM_007824576.1"/>
</dbReference>